<evidence type="ECO:0000313" key="1">
    <source>
        <dbReference type="EMBL" id="CAG5081173.1"/>
    </source>
</evidence>
<proteinExistence type="predicted"/>
<evidence type="ECO:0000313" key="2">
    <source>
        <dbReference type="Proteomes" id="UP000786811"/>
    </source>
</evidence>
<accession>A0A8J2MB80</accession>
<comment type="caution">
    <text evidence="1">The sequence shown here is derived from an EMBL/GenBank/DDBJ whole genome shotgun (WGS) entry which is preliminary data.</text>
</comment>
<dbReference type="EMBL" id="CAJNRD030001118">
    <property type="protein sequence ID" value="CAG5081173.1"/>
    <property type="molecule type" value="Genomic_DNA"/>
</dbReference>
<keyword evidence="2" id="KW-1185">Reference proteome</keyword>
<name>A0A8J2MB80_COTCN</name>
<reference evidence="1" key="1">
    <citation type="submission" date="2021-04" db="EMBL/GenBank/DDBJ databases">
        <authorList>
            <person name="Chebbi M.A.C M."/>
        </authorList>
    </citation>
    <scope>NUCLEOTIDE SEQUENCE</scope>
</reference>
<protein>
    <submittedName>
        <fullName evidence="1">Uncharacterized protein</fullName>
    </submittedName>
</protein>
<dbReference type="Proteomes" id="UP000786811">
    <property type="component" value="Unassembled WGS sequence"/>
</dbReference>
<dbReference type="AlphaFoldDB" id="A0A8J2MB80"/>
<sequence>MNSANSTAGVAFACGLRPRWETVLDLRGGLYGEERTGCRPNRRGLELLLGRYLHRRYKQGSSSLSSIKYYKNKNKNRTGTRVKVIVHLGEEIAETKRRNKYGNNVQEYLFLGGKKSSEKKWEDEEIVVSALAGEDVIVELKLNPEDSRDPQHFLLT</sequence>
<organism evidence="1 2">
    <name type="scientific">Cotesia congregata</name>
    <name type="common">Parasitoid wasp</name>
    <name type="synonym">Apanteles congregatus</name>
    <dbReference type="NCBI Taxonomy" id="51543"/>
    <lineage>
        <taxon>Eukaryota</taxon>
        <taxon>Metazoa</taxon>
        <taxon>Ecdysozoa</taxon>
        <taxon>Arthropoda</taxon>
        <taxon>Hexapoda</taxon>
        <taxon>Insecta</taxon>
        <taxon>Pterygota</taxon>
        <taxon>Neoptera</taxon>
        <taxon>Endopterygota</taxon>
        <taxon>Hymenoptera</taxon>
        <taxon>Apocrita</taxon>
        <taxon>Ichneumonoidea</taxon>
        <taxon>Braconidae</taxon>
        <taxon>Microgastrinae</taxon>
        <taxon>Cotesia</taxon>
    </lineage>
</organism>
<gene>
    <name evidence="1" type="ORF">HICCMSTLAB_LOCUS3210</name>
</gene>